<evidence type="ECO:0000313" key="4">
    <source>
        <dbReference type="Proteomes" id="UP001606301"/>
    </source>
</evidence>
<dbReference type="Pfam" id="PF03548">
    <property type="entry name" value="LolA"/>
    <property type="match status" value="1"/>
</dbReference>
<keyword evidence="3" id="KW-0449">Lipoprotein</keyword>
<evidence type="ECO:0000313" key="3">
    <source>
        <dbReference type="EMBL" id="MFG6441901.1"/>
    </source>
</evidence>
<comment type="caution">
    <text evidence="3">The sequence shown here is derived from an EMBL/GenBank/DDBJ whole genome shotgun (WGS) entry which is preliminary data.</text>
</comment>
<dbReference type="SUPFAM" id="SSF89392">
    <property type="entry name" value="Prokaryotic lipoproteins and lipoprotein localization factors"/>
    <property type="match status" value="1"/>
</dbReference>
<evidence type="ECO:0000256" key="2">
    <source>
        <dbReference type="SAM" id="SignalP"/>
    </source>
</evidence>
<feature type="chain" id="PRO_5046559590" evidence="2">
    <location>
        <begin position="18"/>
        <end position="196"/>
    </location>
</feature>
<accession>A0ABW7FKQ7</accession>
<dbReference type="InterPro" id="IPR004564">
    <property type="entry name" value="OM_lipoprot_carrier_LolA-like"/>
</dbReference>
<proteinExistence type="predicted"/>
<keyword evidence="4" id="KW-1185">Reference proteome</keyword>
<organism evidence="3 4">
    <name type="scientific">Pelomonas margarita</name>
    <dbReference type="NCBI Taxonomy" id="3299031"/>
    <lineage>
        <taxon>Bacteria</taxon>
        <taxon>Pseudomonadati</taxon>
        <taxon>Pseudomonadota</taxon>
        <taxon>Betaproteobacteria</taxon>
        <taxon>Burkholderiales</taxon>
        <taxon>Sphaerotilaceae</taxon>
        <taxon>Roseateles</taxon>
    </lineage>
</organism>
<gene>
    <name evidence="3" type="ORF">ACG0Z3_14545</name>
</gene>
<dbReference type="InterPro" id="IPR029046">
    <property type="entry name" value="LolA/LolB/LppX"/>
</dbReference>
<dbReference type="Proteomes" id="UP001606301">
    <property type="component" value="Unassembled WGS sequence"/>
</dbReference>
<dbReference type="RefSeq" id="WP_394398609.1">
    <property type="nucleotide sequence ID" value="NZ_JBIGHW010000007.1"/>
</dbReference>
<dbReference type="Gene3D" id="2.50.20.10">
    <property type="entry name" value="Lipoprotein localisation LolA/LolB/LppX"/>
    <property type="match status" value="1"/>
</dbReference>
<reference evidence="3 4" key="1">
    <citation type="submission" date="2024-08" db="EMBL/GenBank/DDBJ databases">
        <authorList>
            <person name="Lu H."/>
        </authorList>
    </citation>
    <scope>NUCLEOTIDE SEQUENCE [LARGE SCALE GENOMIC DNA]</scope>
    <source>
        <strain evidence="3 4">LKC17W</strain>
    </source>
</reference>
<name>A0ABW7FKQ7_9BURK</name>
<dbReference type="CDD" id="cd16325">
    <property type="entry name" value="LolA"/>
    <property type="match status" value="1"/>
</dbReference>
<evidence type="ECO:0000256" key="1">
    <source>
        <dbReference type="ARBA" id="ARBA00022729"/>
    </source>
</evidence>
<dbReference type="EMBL" id="JBIGHW010000007">
    <property type="protein sequence ID" value="MFG6441901.1"/>
    <property type="molecule type" value="Genomic_DNA"/>
</dbReference>
<feature type="signal peptide" evidence="2">
    <location>
        <begin position="1"/>
        <end position="17"/>
    </location>
</feature>
<protein>
    <submittedName>
        <fullName evidence="3">Outer membrane lipoprotein carrier protein LolA</fullName>
    </submittedName>
</protein>
<keyword evidence="1 2" id="KW-0732">Signal</keyword>
<sequence length="196" mass="21408">MKRRALLLTLLPAAAWAQSNLAQSVRERLQQPEWLRGDFTQTKKVPGFAKPLLSSGNFVAARGRGVLWRTLKPFASELRLTQTEIRATQGGQTAMKLEASREPAVRLINTLMFALLNGDVSGLADVFDLKGSVNGAGWQLALAPKAGPLQQVLQRVSLEGDGFVRRIQLFEANGDESLIQLTNQRTDGAAEPGLFQ</sequence>